<dbReference type="AlphaFoldDB" id="A0A7V2SZ36"/>
<accession>A0A7V2SZ36</accession>
<organism evidence="1">
    <name type="scientific">Leucothrix mucor</name>
    <dbReference type="NCBI Taxonomy" id="45248"/>
    <lineage>
        <taxon>Bacteria</taxon>
        <taxon>Pseudomonadati</taxon>
        <taxon>Pseudomonadota</taxon>
        <taxon>Gammaproteobacteria</taxon>
        <taxon>Thiotrichales</taxon>
        <taxon>Thiotrichaceae</taxon>
        <taxon>Leucothrix</taxon>
    </lineage>
</organism>
<comment type="caution">
    <text evidence="1">The sequence shown here is derived from an EMBL/GenBank/DDBJ whole genome shotgun (WGS) entry which is preliminary data.</text>
</comment>
<dbReference type="PROSITE" id="PS51257">
    <property type="entry name" value="PROKAR_LIPOPROTEIN"/>
    <property type="match status" value="1"/>
</dbReference>
<evidence type="ECO:0000313" key="1">
    <source>
        <dbReference type="EMBL" id="HFC92130.1"/>
    </source>
</evidence>
<reference evidence="1" key="1">
    <citation type="journal article" date="2020" name="mSystems">
        <title>Genome- and Community-Level Interaction Insights into Carbon Utilization and Element Cycling Functions of Hydrothermarchaeota in Hydrothermal Sediment.</title>
        <authorList>
            <person name="Zhou Z."/>
            <person name="Liu Y."/>
            <person name="Xu W."/>
            <person name="Pan J."/>
            <person name="Luo Z.H."/>
            <person name="Li M."/>
        </authorList>
    </citation>
    <scope>NUCLEOTIDE SEQUENCE [LARGE SCALE GENOMIC DNA]</scope>
    <source>
        <strain evidence="1">HyVt-493</strain>
    </source>
</reference>
<name>A0A7V2SZ36_LEUMU</name>
<gene>
    <name evidence="1" type="ORF">ENJ51_04885</name>
</gene>
<dbReference type="Proteomes" id="UP000885750">
    <property type="component" value="Unassembled WGS sequence"/>
</dbReference>
<sequence>MKKLALVRPLLLILFISACSSIPLKTMYHLARTDLMTVDPAYLNAATRVPNGLREGKKGVQMTFSSWLGEKKKNANVLQIKLEKVTDKEKLLSINALGKASYTTLLYKIATKDSERIEVFRQQHKKRKQAYGDNMQGSFSVGVDYCRTGKLNDKPILVSTWVKIGKNTGLLPLIIDHDMQEDLKKSNQSIDKILPLCGK</sequence>
<evidence type="ECO:0008006" key="2">
    <source>
        <dbReference type="Google" id="ProtNLM"/>
    </source>
</evidence>
<proteinExistence type="predicted"/>
<dbReference type="EMBL" id="DRMS01000188">
    <property type="protein sequence ID" value="HFC92130.1"/>
    <property type="molecule type" value="Genomic_DNA"/>
</dbReference>
<protein>
    <recommendedName>
        <fullName evidence="2">Lipoprotein</fullName>
    </recommendedName>
</protein>